<evidence type="ECO:0000256" key="7">
    <source>
        <dbReference type="ARBA" id="ARBA00023237"/>
    </source>
</evidence>
<organism evidence="12 13">
    <name type="scientific">Larkinella insperata</name>
    <dbReference type="NCBI Taxonomy" id="332158"/>
    <lineage>
        <taxon>Bacteria</taxon>
        <taxon>Pseudomonadati</taxon>
        <taxon>Bacteroidota</taxon>
        <taxon>Cytophagia</taxon>
        <taxon>Cytophagales</taxon>
        <taxon>Spirosomataceae</taxon>
        <taxon>Larkinella</taxon>
    </lineage>
</organism>
<dbReference type="InterPro" id="IPR000531">
    <property type="entry name" value="Beta-barrel_TonB"/>
</dbReference>
<dbReference type="Pfam" id="PF00593">
    <property type="entry name" value="TonB_dep_Rec_b-barrel"/>
    <property type="match status" value="1"/>
</dbReference>
<evidence type="ECO:0000256" key="4">
    <source>
        <dbReference type="ARBA" id="ARBA00022692"/>
    </source>
</evidence>
<comment type="caution">
    <text evidence="12">The sequence shown here is derived from an EMBL/GenBank/DDBJ whole genome shotgun (WGS) entry which is preliminary data.</text>
</comment>
<dbReference type="SUPFAM" id="SSF56935">
    <property type="entry name" value="Porins"/>
    <property type="match status" value="1"/>
</dbReference>
<evidence type="ECO:0000256" key="3">
    <source>
        <dbReference type="ARBA" id="ARBA00022452"/>
    </source>
</evidence>
<reference evidence="13" key="1">
    <citation type="journal article" date="2019" name="Int. J. Syst. Evol. Microbiol.">
        <title>The Global Catalogue of Microorganisms (GCM) 10K type strain sequencing project: providing services to taxonomists for standard genome sequencing and annotation.</title>
        <authorList>
            <consortium name="The Broad Institute Genomics Platform"/>
            <consortium name="The Broad Institute Genome Sequencing Center for Infectious Disease"/>
            <person name="Wu L."/>
            <person name="Ma J."/>
        </authorList>
    </citation>
    <scope>NUCLEOTIDE SEQUENCE [LARGE SCALE GENOMIC DNA]</scope>
    <source>
        <strain evidence="13">CCUG 55608</strain>
    </source>
</reference>
<comment type="similarity">
    <text evidence="8 9">Belongs to the TonB-dependent receptor family.</text>
</comment>
<dbReference type="Gene3D" id="2.170.130.10">
    <property type="entry name" value="TonB-dependent receptor, plug domain"/>
    <property type="match status" value="1"/>
</dbReference>
<dbReference type="InterPro" id="IPR023997">
    <property type="entry name" value="TonB-dep_OMP_SusC/RagA_CS"/>
</dbReference>
<dbReference type="InterPro" id="IPR039426">
    <property type="entry name" value="TonB-dep_rcpt-like"/>
</dbReference>
<feature type="domain" description="TonB-dependent receptor-like beta-barrel" evidence="10">
    <location>
        <begin position="421"/>
        <end position="832"/>
    </location>
</feature>
<dbReference type="SUPFAM" id="SSF49464">
    <property type="entry name" value="Carboxypeptidase regulatory domain-like"/>
    <property type="match status" value="1"/>
</dbReference>
<dbReference type="InterPro" id="IPR008969">
    <property type="entry name" value="CarboxyPept-like_regulatory"/>
</dbReference>
<evidence type="ECO:0000313" key="12">
    <source>
        <dbReference type="EMBL" id="MFD1140272.1"/>
    </source>
</evidence>
<evidence type="ECO:0000256" key="9">
    <source>
        <dbReference type="RuleBase" id="RU003357"/>
    </source>
</evidence>
<dbReference type="Pfam" id="PF07715">
    <property type="entry name" value="Plug"/>
    <property type="match status" value="1"/>
</dbReference>
<dbReference type="Gene3D" id="2.60.40.1120">
    <property type="entry name" value="Carboxypeptidase-like, regulatory domain"/>
    <property type="match status" value="1"/>
</dbReference>
<keyword evidence="7 8" id="KW-0998">Cell outer membrane</keyword>
<protein>
    <submittedName>
        <fullName evidence="12">SusC/RagA family TonB-linked outer membrane protein</fullName>
    </submittedName>
</protein>
<name>A0ABW3Q5B2_9BACT</name>
<keyword evidence="4 8" id="KW-0812">Transmembrane</keyword>
<proteinExistence type="inferred from homology"/>
<dbReference type="EMBL" id="JBHTLP010000002">
    <property type="protein sequence ID" value="MFD1140272.1"/>
    <property type="molecule type" value="Genomic_DNA"/>
</dbReference>
<evidence type="ECO:0000259" key="10">
    <source>
        <dbReference type="Pfam" id="PF00593"/>
    </source>
</evidence>
<evidence type="ECO:0000256" key="1">
    <source>
        <dbReference type="ARBA" id="ARBA00004571"/>
    </source>
</evidence>
<keyword evidence="2 8" id="KW-0813">Transport</keyword>
<dbReference type="InterPro" id="IPR037066">
    <property type="entry name" value="Plug_dom_sf"/>
</dbReference>
<evidence type="ECO:0000313" key="13">
    <source>
        <dbReference type="Proteomes" id="UP001597116"/>
    </source>
</evidence>
<keyword evidence="3 8" id="KW-1134">Transmembrane beta strand</keyword>
<gene>
    <name evidence="12" type="ORF">ACFQ4C_04100</name>
</gene>
<evidence type="ECO:0000256" key="5">
    <source>
        <dbReference type="ARBA" id="ARBA00023077"/>
    </source>
</evidence>
<dbReference type="RefSeq" id="WP_265989685.1">
    <property type="nucleotide sequence ID" value="NZ_CP110973.1"/>
</dbReference>
<dbReference type="Pfam" id="PF13715">
    <property type="entry name" value="CarbopepD_reg_2"/>
    <property type="match status" value="1"/>
</dbReference>
<dbReference type="Proteomes" id="UP001597116">
    <property type="component" value="Unassembled WGS sequence"/>
</dbReference>
<evidence type="ECO:0000256" key="6">
    <source>
        <dbReference type="ARBA" id="ARBA00023136"/>
    </source>
</evidence>
<sequence length="1048" mass="114729">MAAFAQQARSVKGKVADERNEGLPGVSIVLKGTNTGTTTDASGQYTLNVPNDQAVLVFSFLGYESQELSVGNQSLLDVTLKGDSKTLNEVVVVGYGTQSRETVTTSVTKLDTKVLENVPYANAASALQGTLPGVRVQAPASGGQPGVAPRIIIRGGTSINNPNGAAPLYIIDGIIRTNMNDINPDDIESLQVLKDAASTAIYGARGSNGVVIITTKTGKSGKTRVTYSYDVIFSRPGKMYEMASARDYIYLQRLGAVRSAKKDPTATRMLTLATGAGTGNDLTNNTIYTTQYLTPQNQHKLNEGWESMPDPLDSTKTIIFQDTDYQKLIYQNGVSHNHYVALTGGTDKATFNAGVGYLNNQGTVITTRYDRLTFNLNGELKVRDNLTVFGRTMFTRSTNNEVYDIAQIFYRSAANVPTSKLYYEDGTLAPGANRGNGNALYFLNKDKRGNSIENMTLSVGGHWDILPGLSFDPQLSLYKVTRDGYSFLPSFYNGTTAVTTRSASALYERLTQWQADGVFSYDKTFASFHNLSAKAGFSYFGRNNYTMTASGQGAATDLIPTLNAASTPVSVGGINSDQVILGYFGRINYDYKQKYLFSLNARYDGASNLGANHKWGFFPGVSVGWNLHQEEFWKALPADLIQLKLRGSYGVNGNISGLTDFQAQGEYGVGARYQGISAVQNTVIPNPSLKWEQSKTFNVGADLGLFKSRVSLIADVFRRVTDNLLTRMTLPPSTGFNDIFTNLGSLENKGVELELSAQILPPASSLQWQISLNAAKTTHKILTLPYNGTPNNRIGGYNVYDPTSGTYVWGGGLQEGGRINDHYAWKQTGVYATDEAAKSAPVDQLITYADKTKYGGDAIFQDIDGNNIIDERDRVYVGNPFPVWTGGIANNLAYKNFSFALRFDYATGHTIYNYARAFMDGQWAGVSMTKEMAEKSWKRQGDVASMVQYQPGIGNYSNWRGTANHLTTTNSIYYESGDYLCLREITLSYSVPSALMQRLKISNLRFNLTGNNLHYFTNYKGLNPEDGDRDNGRYPIPKNIAFGASLTF</sequence>
<feature type="domain" description="TonB-dependent receptor plug" evidence="11">
    <location>
        <begin position="101"/>
        <end position="210"/>
    </location>
</feature>
<evidence type="ECO:0000259" key="11">
    <source>
        <dbReference type="Pfam" id="PF07715"/>
    </source>
</evidence>
<evidence type="ECO:0000256" key="2">
    <source>
        <dbReference type="ARBA" id="ARBA00022448"/>
    </source>
</evidence>
<accession>A0ABW3Q5B2</accession>
<keyword evidence="5 9" id="KW-0798">TonB box</keyword>
<keyword evidence="6 8" id="KW-0472">Membrane</keyword>
<dbReference type="InterPro" id="IPR036942">
    <property type="entry name" value="Beta-barrel_TonB_sf"/>
</dbReference>
<dbReference type="NCBIfam" id="TIGR04057">
    <property type="entry name" value="SusC_RagA_signa"/>
    <property type="match status" value="1"/>
</dbReference>
<dbReference type="InterPro" id="IPR012910">
    <property type="entry name" value="Plug_dom"/>
</dbReference>
<comment type="subcellular location">
    <subcellularLocation>
        <location evidence="1 8">Cell outer membrane</location>
        <topology evidence="1 8">Multi-pass membrane protein</topology>
    </subcellularLocation>
</comment>
<dbReference type="Gene3D" id="2.40.170.20">
    <property type="entry name" value="TonB-dependent receptor, beta-barrel domain"/>
    <property type="match status" value="1"/>
</dbReference>
<dbReference type="PROSITE" id="PS52016">
    <property type="entry name" value="TONB_DEPENDENT_REC_3"/>
    <property type="match status" value="1"/>
</dbReference>
<dbReference type="NCBIfam" id="TIGR04056">
    <property type="entry name" value="OMP_RagA_SusC"/>
    <property type="match status" value="1"/>
</dbReference>
<dbReference type="InterPro" id="IPR023996">
    <property type="entry name" value="TonB-dep_OMP_SusC/RagA"/>
</dbReference>
<keyword evidence="13" id="KW-1185">Reference proteome</keyword>
<evidence type="ECO:0000256" key="8">
    <source>
        <dbReference type="PROSITE-ProRule" id="PRU01360"/>
    </source>
</evidence>